<dbReference type="SUPFAM" id="SSF51445">
    <property type="entry name" value="(Trans)glycosidases"/>
    <property type="match status" value="1"/>
</dbReference>
<name>K1QR96_MAGGI</name>
<sequence length="665" mass="74636">MAALHLSVAVFLCHIYFCMTAPKEHASGKLDFRVKTSSDGQYRLSIKNVTFLTSQRFFVISNGTTYERTNLTLNTTERGSSTDKLLGRYTFTKFTFIVPDLGNKVEAWIKDFTPKPFITFEMLYVDGMNGTRSVDCPPVPYPPTGTFLRCFNQTSAGFPSFQVQNTSTTLGYLNLGGKMVGDFDKQIGVFDSNTPKMTDGIKGGPLAVFDSDGNTVLISPSDNFMAISMWHDQSPGGTVNWGVMGGAFSEYGRFLELLYKTKERRKHYQSQDVSLSYLGYWTDNGAYYYYHTEANADGTNKTFQNTLIDVQTYSESVNLPYGYMQIDSWWYYKGFQNSVKTWEARQDIFPNGIRGRDTTYAKQNNGNFTFVVEPILALPDDESFWPTLFRNSKSWGLSVYEQDWLDIQTLGLAALQTDLFLGERWMRSMGEAAEQLNLTIQLCMSLPRHALMSYTLPAITQARVSQDYHLEPEQWRIGMSSILASALNLAPSKDTFWTTEKQPGNPLYPDTREPYPLLEALVATLSTGPVGPGDKINDTDVLLMMMSCDGNGRLLKPSHPATAIDKQIIKLKSSLVFPFGSPEMRQQFDDDHPLVLSNCTQDMFCLYYFSAPETGLNGTSITIFGETVKWVPISPGRVTDIVHAEINMRCLAVDSSADGKSDVLK</sequence>
<organism evidence="1">
    <name type="scientific">Magallana gigas</name>
    <name type="common">Pacific oyster</name>
    <name type="synonym">Crassostrea gigas</name>
    <dbReference type="NCBI Taxonomy" id="29159"/>
    <lineage>
        <taxon>Eukaryota</taxon>
        <taxon>Metazoa</taxon>
        <taxon>Spiralia</taxon>
        <taxon>Lophotrochozoa</taxon>
        <taxon>Mollusca</taxon>
        <taxon>Bivalvia</taxon>
        <taxon>Autobranchia</taxon>
        <taxon>Pteriomorphia</taxon>
        <taxon>Ostreida</taxon>
        <taxon>Ostreoidea</taxon>
        <taxon>Ostreidae</taxon>
        <taxon>Magallana</taxon>
    </lineage>
</organism>
<proteinExistence type="predicted"/>
<accession>K1QR96</accession>
<dbReference type="InParanoid" id="K1QR96"/>
<protein>
    <submittedName>
        <fullName evidence="1">Uncharacterized protein</fullName>
    </submittedName>
</protein>
<evidence type="ECO:0000313" key="1">
    <source>
        <dbReference type="EMBL" id="EKC33669.1"/>
    </source>
</evidence>
<dbReference type="HOGENOM" id="CLU_016717_1_0_1"/>
<dbReference type="EMBL" id="JH817568">
    <property type="protein sequence ID" value="EKC33669.1"/>
    <property type="molecule type" value="Genomic_DNA"/>
</dbReference>
<dbReference type="InterPro" id="IPR017853">
    <property type="entry name" value="GH"/>
</dbReference>
<reference evidence="1" key="1">
    <citation type="journal article" date="2012" name="Nature">
        <title>The oyster genome reveals stress adaptation and complexity of shell formation.</title>
        <authorList>
            <person name="Zhang G."/>
            <person name="Fang X."/>
            <person name="Guo X."/>
            <person name="Li L."/>
            <person name="Luo R."/>
            <person name="Xu F."/>
            <person name="Yang P."/>
            <person name="Zhang L."/>
            <person name="Wang X."/>
            <person name="Qi H."/>
            <person name="Xiong Z."/>
            <person name="Que H."/>
            <person name="Xie Y."/>
            <person name="Holland P.W."/>
            <person name="Paps J."/>
            <person name="Zhu Y."/>
            <person name="Wu F."/>
            <person name="Chen Y."/>
            <person name="Wang J."/>
            <person name="Peng C."/>
            <person name="Meng J."/>
            <person name="Yang L."/>
            <person name="Liu J."/>
            <person name="Wen B."/>
            <person name="Zhang N."/>
            <person name="Huang Z."/>
            <person name="Zhu Q."/>
            <person name="Feng Y."/>
            <person name="Mount A."/>
            <person name="Hedgecock D."/>
            <person name="Xu Z."/>
            <person name="Liu Y."/>
            <person name="Domazet-Loso T."/>
            <person name="Du Y."/>
            <person name="Sun X."/>
            <person name="Zhang S."/>
            <person name="Liu B."/>
            <person name="Cheng P."/>
            <person name="Jiang X."/>
            <person name="Li J."/>
            <person name="Fan D."/>
            <person name="Wang W."/>
            <person name="Fu W."/>
            <person name="Wang T."/>
            <person name="Wang B."/>
            <person name="Zhang J."/>
            <person name="Peng Z."/>
            <person name="Li Y."/>
            <person name="Li N."/>
            <person name="Wang J."/>
            <person name="Chen M."/>
            <person name="He Y."/>
            <person name="Tan F."/>
            <person name="Song X."/>
            <person name="Zheng Q."/>
            <person name="Huang R."/>
            <person name="Yang H."/>
            <person name="Du X."/>
            <person name="Chen L."/>
            <person name="Yang M."/>
            <person name="Gaffney P.M."/>
            <person name="Wang S."/>
            <person name="Luo L."/>
            <person name="She Z."/>
            <person name="Ming Y."/>
            <person name="Huang W."/>
            <person name="Zhang S."/>
            <person name="Huang B."/>
            <person name="Zhang Y."/>
            <person name="Qu T."/>
            <person name="Ni P."/>
            <person name="Miao G."/>
            <person name="Wang J."/>
            <person name="Wang Q."/>
            <person name="Steinberg C.E."/>
            <person name="Wang H."/>
            <person name="Li N."/>
            <person name="Qian L."/>
            <person name="Zhang G."/>
            <person name="Li Y."/>
            <person name="Yang H."/>
            <person name="Liu X."/>
            <person name="Wang J."/>
            <person name="Yin Y."/>
            <person name="Wang J."/>
        </authorList>
    </citation>
    <scope>NUCLEOTIDE SEQUENCE [LARGE SCALE GENOMIC DNA]</scope>
    <source>
        <strain evidence="1">05x7-T-G4-1.051#20</strain>
    </source>
</reference>
<dbReference type="AlphaFoldDB" id="K1QR96"/>
<gene>
    <name evidence="1" type="ORF">CGI_10015498</name>
</gene>